<evidence type="ECO:0000313" key="2">
    <source>
        <dbReference type="Proteomes" id="UP000663069"/>
    </source>
</evidence>
<reference evidence="1 2" key="1">
    <citation type="submission" date="2020-10" db="EMBL/GenBank/DDBJ databases">
        <title>Genome Sequencing of Rodentibacter spp. strain DSM111151.</title>
        <authorList>
            <person name="Benga L."/>
            <person name="Lautwein T."/>
        </authorList>
    </citation>
    <scope>NUCLEOTIDE SEQUENCE [LARGE SCALE GENOMIC DNA]</scope>
    <source>
        <strain evidence="1 2">DSM 111151</strain>
    </source>
</reference>
<dbReference type="Proteomes" id="UP000663069">
    <property type="component" value="Chromosome"/>
</dbReference>
<proteinExistence type="predicted"/>
<dbReference type="EMBL" id="CP063056">
    <property type="protein sequence ID" value="QPB42182.1"/>
    <property type="molecule type" value="Genomic_DNA"/>
</dbReference>
<accession>A0ABX6UVS1</accession>
<evidence type="ECO:0000313" key="1">
    <source>
        <dbReference type="EMBL" id="QPB42182.1"/>
    </source>
</evidence>
<protein>
    <recommendedName>
        <fullName evidence="3">Phage protein</fullName>
    </recommendedName>
</protein>
<keyword evidence="2" id="KW-1185">Reference proteome</keyword>
<name>A0ABX6UVS1_9PAST</name>
<evidence type="ECO:0008006" key="3">
    <source>
        <dbReference type="Google" id="ProtNLM"/>
    </source>
</evidence>
<organism evidence="1 2">
    <name type="scientific">Rodentibacter haemolyticus</name>
    <dbReference type="NCBI Taxonomy" id="2778911"/>
    <lineage>
        <taxon>Bacteria</taxon>
        <taxon>Pseudomonadati</taxon>
        <taxon>Pseudomonadota</taxon>
        <taxon>Gammaproteobacteria</taxon>
        <taxon>Pasteurellales</taxon>
        <taxon>Pasteurellaceae</taxon>
        <taxon>Rodentibacter</taxon>
    </lineage>
</organism>
<gene>
    <name evidence="1" type="ORF">IHV77_09735</name>
</gene>
<sequence>MTAHIHAKLMAEYAKDAMETDKPWKRWEVKNDSDVKWYACKNHPAWHEDRQYRRKPKTILINGIEVPEPVREPLHKGDTYYTPDFDKNMYSALGWCDDDYDIEYLRNGIIHLTKENAIAHAKALISFTEVKDE</sequence>
<dbReference type="RefSeq" id="WP_194811764.1">
    <property type="nucleotide sequence ID" value="NZ_CP063056.1"/>
</dbReference>